<dbReference type="KEGG" id="pacr:FXN63_04870"/>
<keyword evidence="6 8" id="KW-0067">ATP-binding</keyword>
<evidence type="ECO:0000256" key="2">
    <source>
        <dbReference type="ARBA" id="ARBA00010190"/>
    </source>
</evidence>
<dbReference type="PANTHER" id="PTHR43700">
    <property type="entry name" value="PHOSPHORIBOSYLAMINOIMIDAZOLE-SUCCINOCARBOXAMIDE SYNTHASE"/>
    <property type="match status" value="1"/>
</dbReference>
<evidence type="ECO:0000313" key="10">
    <source>
        <dbReference type="EMBL" id="QEI05242.1"/>
    </source>
</evidence>
<evidence type="ECO:0000256" key="6">
    <source>
        <dbReference type="ARBA" id="ARBA00022840"/>
    </source>
</evidence>
<evidence type="ECO:0000256" key="1">
    <source>
        <dbReference type="ARBA" id="ARBA00004672"/>
    </source>
</evidence>
<comment type="catalytic activity">
    <reaction evidence="7 8">
        <text>5-amino-1-(5-phospho-D-ribosyl)imidazole-4-carboxylate + L-aspartate + ATP = (2S)-2-[5-amino-1-(5-phospho-beta-D-ribosyl)imidazole-4-carboxamido]succinate + ADP + phosphate + 2 H(+)</text>
        <dbReference type="Rhea" id="RHEA:22628"/>
        <dbReference type="ChEBI" id="CHEBI:15378"/>
        <dbReference type="ChEBI" id="CHEBI:29991"/>
        <dbReference type="ChEBI" id="CHEBI:30616"/>
        <dbReference type="ChEBI" id="CHEBI:43474"/>
        <dbReference type="ChEBI" id="CHEBI:58443"/>
        <dbReference type="ChEBI" id="CHEBI:77657"/>
        <dbReference type="ChEBI" id="CHEBI:456216"/>
        <dbReference type="EC" id="6.3.2.6"/>
    </reaction>
</comment>
<name>A0A5C0ASJ7_9BURK</name>
<keyword evidence="11" id="KW-1185">Reference proteome</keyword>
<sequence length="293" mass="32286">MSAPLYQSSITSLPLLSRGKVRDMYAVGDDKLLIVTSDRLSAFDVILDDPIPGKGEVLNSLTNFWLKRLSHIIPTHETDVKAEDVVTAEEREQVEGRAVVVKRLKPIMVEAVARGYLIGSGWKDYQATGSVCGIALPAGLKQAQKLPEPIFTPAAKAEMGDHDENVSFDHVIAEVGQEMAEKIRSITLQIYREASEYAASRGIIIADTKFEFGLDEAGTLYLMDEVLTPDSSRFWPADTYKEGTSPASFDKQFVRDWLETQPWGKTAPAPRLPAEVIAGTAAKYREALDRLTA</sequence>
<dbReference type="CDD" id="cd01414">
    <property type="entry name" value="SAICAR_synt_Sc"/>
    <property type="match status" value="1"/>
</dbReference>
<dbReference type="Gene3D" id="3.30.200.20">
    <property type="entry name" value="Phosphorylase Kinase, domain 1"/>
    <property type="match status" value="1"/>
</dbReference>
<dbReference type="InterPro" id="IPR018236">
    <property type="entry name" value="SAICAR_synthetase_CS"/>
</dbReference>
<protein>
    <recommendedName>
        <fullName evidence="8">Phosphoribosylaminoimidazole-succinocarboxamide synthase</fullName>
        <ecNumber evidence="8">6.3.2.6</ecNumber>
    </recommendedName>
    <alternativeName>
        <fullName evidence="8">SAICAR synthetase</fullName>
    </alternativeName>
</protein>
<dbReference type="Gene3D" id="3.30.470.20">
    <property type="entry name" value="ATP-grasp fold, B domain"/>
    <property type="match status" value="1"/>
</dbReference>
<evidence type="ECO:0000313" key="11">
    <source>
        <dbReference type="Proteomes" id="UP000325161"/>
    </source>
</evidence>
<comment type="pathway">
    <text evidence="1 8">Purine metabolism; IMP biosynthesis via de novo pathway; 5-amino-1-(5-phospho-D-ribosyl)imidazole-4-carboxamide from 5-amino-1-(5-phospho-D-ribosyl)imidazole-4-carboxylate: step 1/2.</text>
</comment>
<evidence type="ECO:0000256" key="8">
    <source>
        <dbReference type="HAMAP-Rule" id="MF_00137"/>
    </source>
</evidence>
<evidence type="ECO:0000256" key="4">
    <source>
        <dbReference type="ARBA" id="ARBA00022741"/>
    </source>
</evidence>
<dbReference type="NCBIfam" id="TIGR00081">
    <property type="entry name" value="purC"/>
    <property type="match status" value="1"/>
</dbReference>
<keyword evidence="4 8" id="KW-0547">Nucleotide-binding</keyword>
<dbReference type="Pfam" id="PF01259">
    <property type="entry name" value="SAICAR_synt"/>
    <property type="match status" value="1"/>
</dbReference>
<dbReference type="EMBL" id="CP043046">
    <property type="protein sequence ID" value="QEI05242.1"/>
    <property type="molecule type" value="Genomic_DNA"/>
</dbReference>
<dbReference type="SUPFAM" id="SSF56104">
    <property type="entry name" value="SAICAR synthase-like"/>
    <property type="match status" value="1"/>
</dbReference>
<comment type="similarity">
    <text evidence="2 8">Belongs to the SAICAR synthetase family.</text>
</comment>
<dbReference type="AlphaFoldDB" id="A0A5C0ASJ7"/>
<dbReference type="FunFam" id="3.30.470.20:FF:000015">
    <property type="entry name" value="Phosphoribosylaminoimidazole-succinocarboxamide synthase"/>
    <property type="match status" value="1"/>
</dbReference>
<keyword evidence="3 8" id="KW-0436">Ligase</keyword>
<dbReference type="InterPro" id="IPR001636">
    <property type="entry name" value="SAICAR_synth"/>
</dbReference>
<dbReference type="GO" id="GO:0005524">
    <property type="term" value="F:ATP binding"/>
    <property type="evidence" value="ECO:0007669"/>
    <property type="project" value="UniProtKB-KW"/>
</dbReference>
<dbReference type="GO" id="GO:0006189">
    <property type="term" value="P:'de novo' IMP biosynthetic process"/>
    <property type="evidence" value="ECO:0007669"/>
    <property type="project" value="UniProtKB-UniRule"/>
</dbReference>
<evidence type="ECO:0000256" key="5">
    <source>
        <dbReference type="ARBA" id="ARBA00022755"/>
    </source>
</evidence>
<keyword evidence="5 8" id="KW-0658">Purine biosynthesis</keyword>
<gene>
    <name evidence="8" type="primary">purC</name>
    <name evidence="10" type="ORF">FXN63_04870</name>
</gene>
<evidence type="ECO:0000259" key="9">
    <source>
        <dbReference type="Pfam" id="PF01259"/>
    </source>
</evidence>
<evidence type="ECO:0000256" key="7">
    <source>
        <dbReference type="ARBA" id="ARBA00048475"/>
    </source>
</evidence>
<accession>A0A5C0ASJ7</accession>
<dbReference type="PANTHER" id="PTHR43700:SF1">
    <property type="entry name" value="PHOSPHORIBOSYLAMINOIMIDAZOLE-SUCCINOCARBOXAMIDE SYNTHASE"/>
    <property type="match status" value="1"/>
</dbReference>
<feature type="domain" description="SAICAR synthetase/ADE2 N-terminal" evidence="9">
    <location>
        <begin position="16"/>
        <end position="267"/>
    </location>
</feature>
<evidence type="ECO:0000256" key="3">
    <source>
        <dbReference type="ARBA" id="ARBA00022598"/>
    </source>
</evidence>
<proteinExistence type="inferred from homology"/>
<dbReference type="InterPro" id="IPR028923">
    <property type="entry name" value="SAICAR_synt/ADE2_N"/>
</dbReference>
<organism evidence="10 11">
    <name type="scientific">Pigmentiphaga aceris</name>
    <dbReference type="NCBI Taxonomy" id="1940612"/>
    <lineage>
        <taxon>Bacteria</taxon>
        <taxon>Pseudomonadati</taxon>
        <taxon>Pseudomonadota</taxon>
        <taxon>Betaproteobacteria</taxon>
        <taxon>Burkholderiales</taxon>
        <taxon>Alcaligenaceae</taxon>
        <taxon>Pigmentiphaga</taxon>
    </lineage>
</organism>
<dbReference type="NCBIfam" id="NF010568">
    <property type="entry name" value="PRK13961.1"/>
    <property type="match status" value="1"/>
</dbReference>
<dbReference type="PROSITE" id="PS01058">
    <property type="entry name" value="SAICAR_SYNTHETASE_2"/>
    <property type="match status" value="1"/>
</dbReference>
<dbReference type="OrthoDB" id="9801549at2"/>
<dbReference type="EC" id="6.3.2.6" evidence="8"/>
<dbReference type="Proteomes" id="UP000325161">
    <property type="component" value="Chromosome"/>
</dbReference>
<reference evidence="10 11" key="1">
    <citation type="submission" date="2019-08" db="EMBL/GenBank/DDBJ databases">
        <title>Amphibian skin-associated Pigmentiphaga: genome sequence and occurrence across geography and hosts.</title>
        <authorList>
            <person name="Bletz M.C."/>
            <person name="Bunk B."/>
            <person name="Sproeer C."/>
            <person name="Biwer P."/>
            <person name="Reiter S."/>
            <person name="Rabemananjara F.C.E."/>
            <person name="Schulz S."/>
            <person name="Overmann J."/>
            <person name="Vences M."/>
        </authorList>
    </citation>
    <scope>NUCLEOTIDE SEQUENCE [LARGE SCALE GENOMIC DNA]</scope>
    <source>
        <strain evidence="10 11">Mada1488</strain>
    </source>
</reference>
<dbReference type="RefSeq" id="WP_148813363.1">
    <property type="nucleotide sequence ID" value="NZ_CP043046.1"/>
</dbReference>
<dbReference type="GO" id="GO:0004639">
    <property type="term" value="F:phosphoribosylaminoimidazolesuccinocarboxamide synthase activity"/>
    <property type="evidence" value="ECO:0007669"/>
    <property type="project" value="UniProtKB-UniRule"/>
</dbReference>
<dbReference type="GO" id="GO:0005737">
    <property type="term" value="C:cytoplasm"/>
    <property type="evidence" value="ECO:0007669"/>
    <property type="project" value="TreeGrafter"/>
</dbReference>
<dbReference type="UniPathway" id="UPA00074">
    <property type="reaction ID" value="UER00131"/>
</dbReference>
<dbReference type="HAMAP" id="MF_00137">
    <property type="entry name" value="SAICAR_synth"/>
    <property type="match status" value="1"/>
</dbReference>